<accession>A0ABT2TB14</accession>
<dbReference type="EMBL" id="JAOQJX010000005">
    <property type="protein sequence ID" value="MCU6747011.1"/>
    <property type="molecule type" value="Genomic_DNA"/>
</dbReference>
<keyword evidence="2" id="KW-0963">Cytoplasm</keyword>
<proteinExistence type="inferred from homology"/>
<gene>
    <name evidence="2" type="primary">cutC</name>
    <name evidence="3" type="ORF">OCV51_04985</name>
</gene>
<reference evidence="3 4" key="1">
    <citation type="journal article" date="2021" name="ISME Commun">
        <title>Automated analysis of genomic sequences facilitates high-throughput and comprehensive description of bacteria.</title>
        <authorList>
            <person name="Hitch T.C.A."/>
        </authorList>
    </citation>
    <scope>NUCLEOTIDE SEQUENCE [LARGE SCALE GENOMIC DNA]</scope>
    <source>
        <strain evidence="3 4">H2_18</strain>
    </source>
</reference>
<sequence length="255" mass="28337">MKYTLEVCVDSVRSALEAQEGGADRIELCSNLIIGGTSPGKALFQQVKQYTDLEIRVLLRPRFGDFCYDSYEFAQMKEEAQMYRELGADAIVTGIVRPNGTLNIEQMQELLDMAEGTDFTLHRAFDMCRDPFEALEQAISLGMKTILTSGQRNSAWEGRDLLKALAEKSAGRIEILAGAGITSDILVKLISYTKVSAYHMSGKIAKDSTMLYRREGVNMGLPGFSEYEVWQTEAKNIKNASKILEECADDQGNCV</sequence>
<protein>
    <recommendedName>
        <fullName evidence="2">PF03932 family protein CutC</fullName>
    </recommendedName>
</protein>
<organism evidence="3 4">
    <name type="scientific">Faecalicatena acetigenes</name>
    <dbReference type="NCBI Taxonomy" id="2981790"/>
    <lineage>
        <taxon>Bacteria</taxon>
        <taxon>Bacillati</taxon>
        <taxon>Bacillota</taxon>
        <taxon>Clostridia</taxon>
        <taxon>Lachnospirales</taxon>
        <taxon>Lachnospiraceae</taxon>
        <taxon>Faecalicatena</taxon>
    </lineage>
</organism>
<keyword evidence="4" id="KW-1185">Reference proteome</keyword>
<name>A0ABT2TB14_9FIRM</name>
<comment type="caution">
    <text evidence="3">The sequence shown here is derived from an EMBL/GenBank/DDBJ whole genome shotgun (WGS) entry which is preliminary data.</text>
</comment>
<dbReference type="SUPFAM" id="SSF110395">
    <property type="entry name" value="CutC-like"/>
    <property type="match status" value="1"/>
</dbReference>
<evidence type="ECO:0000313" key="3">
    <source>
        <dbReference type="EMBL" id="MCU6747011.1"/>
    </source>
</evidence>
<comment type="similarity">
    <text evidence="1 2">Belongs to the CutC family.</text>
</comment>
<dbReference type="Proteomes" id="UP001652394">
    <property type="component" value="Unassembled WGS sequence"/>
</dbReference>
<dbReference type="InterPro" id="IPR036822">
    <property type="entry name" value="CutC-like_dom_sf"/>
</dbReference>
<dbReference type="PANTHER" id="PTHR12598">
    <property type="entry name" value="COPPER HOMEOSTASIS PROTEIN CUTC"/>
    <property type="match status" value="1"/>
</dbReference>
<dbReference type="HAMAP" id="MF_00795">
    <property type="entry name" value="CutC"/>
    <property type="match status" value="1"/>
</dbReference>
<comment type="subcellular location">
    <subcellularLocation>
        <location evidence="2">Cytoplasm</location>
    </subcellularLocation>
</comment>
<dbReference type="InterPro" id="IPR005627">
    <property type="entry name" value="CutC-like"/>
</dbReference>
<dbReference type="Gene3D" id="3.20.20.380">
    <property type="entry name" value="Copper homeostasis (CutC) domain"/>
    <property type="match status" value="1"/>
</dbReference>
<dbReference type="RefSeq" id="WP_059066656.1">
    <property type="nucleotide sequence ID" value="NZ_JAOQJX010000005.1"/>
</dbReference>
<comment type="caution">
    <text evidence="2">Once thought to be involved in copper homeostasis, experiments in E.coli have shown this is not the case.</text>
</comment>
<dbReference type="PANTHER" id="PTHR12598:SF0">
    <property type="entry name" value="COPPER HOMEOSTASIS PROTEIN CUTC HOMOLOG"/>
    <property type="match status" value="1"/>
</dbReference>
<evidence type="ECO:0000313" key="4">
    <source>
        <dbReference type="Proteomes" id="UP001652394"/>
    </source>
</evidence>
<dbReference type="Pfam" id="PF03932">
    <property type="entry name" value="CutC"/>
    <property type="match status" value="1"/>
</dbReference>
<evidence type="ECO:0000256" key="1">
    <source>
        <dbReference type="ARBA" id="ARBA00007768"/>
    </source>
</evidence>
<evidence type="ECO:0000256" key="2">
    <source>
        <dbReference type="HAMAP-Rule" id="MF_00795"/>
    </source>
</evidence>